<dbReference type="PANTHER" id="PTHR33055:SF16">
    <property type="entry name" value="TRANSPOSASE FOR INSERTION SEQUENCE ELEMENT IS1547"/>
    <property type="match status" value="1"/>
</dbReference>
<evidence type="ECO:0000259" key="3">
    <source>
        <dbReference type="Pfam" id="PF02371"/>
    </source>
</evidence>
<feature type="domain" description="Transposase IS110-like N-terminal" evidence="2">
    <location>
        <begin position="11"/>
        <end position="164"/>
    </location>
</feature>
<dbReference type="Proteomes" id="UP001157126">
    <property type="component" value="Unassembled WGS sequence"/>
</dbReference>
<sequence>MNEQAPGPVVIGMDPHKRTVTIEVMTPKEQILGHGQFTTDEDGFAAMLEYVRRWPQRRWAVEGCEGIGRHVVARLLPLGEQVVDVPAKLSARMRIFATGQGRKTDDTDAHSIALVGARIAGLQSVAHDEQLEVLRLLVDRRRRIGEEHVRKVCQLHALLLAIVPGGAKKDLSAAQARTILTGVRPKDALGKTRKRVALELVVDLERIHTRKKSADKELIELLKSTGTALLRLHGIGPTGAARLLVEIGDITRFPSKGHFASWNGTAPIDASSGDNTRHRLSRGGNRQINHVLHIMAIVQLRTPTTQGRAYYDRKIAAGKRPSEAMRCLKRRLSDILYRTMLNDVLTTQRTGPGGHRGASLSSSAAGSQPHTDTSDQSLPGPVTTQNTTPSRPPLDTEGCRYRLDGAPAEREGATEPDIAGVRRTQRVVLTGWGSLHQLTRGGRKRTWGPSALWSTRAWMP</sequence>
<feature type="compositionally biased region" description="Polar residues" evidence="1">
    <location>
        <begin position="368"/>
        <end position="389"/>
    </location>
</feature>
<dbReference type="Pfam" id="PF01548">
    <property type="entry name" value="DEDD_Tnp_IS110"/>
    <property type="match status" value="1"/>
</dbReference>
<dbReference type="NCBIfam" id="NF033542">
    <property type="entry name" value="transpos_IS110"/>
    <property type="match status" value="1"/>
</dbReference>
<evidence type="ECO:0008006" key="6">
    <source>
        <dbReference type="Google" id="ProtNLM"/>
    </source>
</evidence>
<comment type="caution">
    <text evidence="4">The sequence shown here is derived from an EMBL/GenBank/DDBJ whole genome shotgun (WGS) entry which is preliminary data.</text>
</comment>
<keyword evidence="5" id="KW-1185">Reference proteome</keyword>
<feature type="compositionally biased region" description="Low complexity" evidence="1">
    <location>
        <begin position="357"/>
        <end position="367"/>
    </location>
</feature>
<dbReference type="PANTHER" id="PTHR33055">
    <property type="entry name" value="TRANSPOSASE FOR INSERTION SEQUENCE ELEMENT IS1111A"/>
    <property type="match status" value="1"/>
</dbReference>
<reference evidence="5" key="1">
    <citation type="journal article" date="2019" name="Int. J. Syst. Evol. Microbiol.">
        <title>The Global Catalogue of Microorganisms (GCM) 10K type strain sequencing project: providing services to taxonomists for standard genome sequencing and annotation.</title>
        <authorList>
            <consortium name="The Broad Institute Genomics Platform"/>
            <consortium name="The Broad Institute Genome Sequencing Center for Infectious Disease"/>
            <person name="Wu L."/>
            <person name="Ma J."/>
        </authorList>
    </citation>
    <scope>NUCLEOTIDE SEQUENCE [LARGE SCALE GENOMIC DNA]</scope>
    <source>
        <strain evidence="5">NBRC 113072</strain>
    </source>
</reference>
<dbReference type="InterPro" id="IPR047650">
    <property type="entry name" value="Transpos_IS110"/>
</dbReference>
<evidence type="ECO:0000256" key="1">
    <source>
        <dbReference type="SAM" id="MobiDB-lite"/>
    </source>
</evidence>
<name>A0ABQ6IK25_9MICO</name>
<dbReference type="RefSeq" id="WP_284302161.1">
    <property type="nucleotide sequence ID" value="NZ_BSUO01000001.1"/>
</dbReference>
<dbReference type="Pfam" id="PF02371">
    <property type="entry name" value="Transposase_20"/>
    <property type="match status" value="1"/>
</dbReference>
<dbReference type="EMBL" id="BSUO01000001">
    <property type="protein sequence ID" value="GMA38059.1"/>
    <property type="molecule type" value="Genomic_DNA"/>
</dbReference>
<protein>
    <recommendedName>
        <fullName evidence="6">Transposase</fullName>
    </recommendedName>
</protein>
<gene>
    <name evidence="4" type="ORF">GCM10025883_01040</name>
</gene>
<evidence type="ECO:0000313" key="5">
    <source>
        <dbReference type="Proteomes" id="UP001157126"/>
    </source>
</evidence>
<dbReference type="InterPro" id="IPR003346">
    <property type="entry name" value="Transposase_20"/>
</dbReference>
<proteinExistence type="predicted"/>
<evidence type="ECO:0000313" key="4">
    <source>
        <dbReference type="EMBL" id="GMA38059.1"/>
    </source>
</evidence>
<accession>A0ABQ6IK25</accession>
<feature type="region of interest" description="Disordered" evidence="1">
    <location>
        <begin position="347"/>
        <end position="401"/>
    </location>
</feature>
<evidence type="ECO:0000259" key="2">
    <source>
        <dbReference type="Pfam" id="PF01548"/>
    </source>
</evidence>
<organism evidence="4 5">
    <name type="scientific">Mobilicoccus caccae</name>
    <dbReference type="NCBI Taxonomy" id="1859295"/>
    <lineage>
        <taxon>Bacteria</taxon>
        <taxon>Bacillati</taxon>
        <taxon>Actinomycetota</taxon>
        <taxon>Actinomycetes</taxon>
        <taxon>Micrococcales</taxon>
        <taxon>Dermatophilaceae</taxon>
        <taxon>Mobilicoccus</taxon>
    </lineage>
</organism>
<feature type="domain" description="Transposase IS116/IS110/IS902 C-terminal" evidence="3">
    <location>
        <begin position="228"/>
        <end position="311"/>
    </location>
</feature>
<dbReference type="InterPro" id="IPR002525">
    <property type="entry name" value="Transp_IS110-like_N"/>
</dbReference>